<evidence type="ECO:0000256" key="18">
    <source>
        <dbReference type="ARBA" id="ARBA00093466"/>
    </source>
</evidence>
<dbReference type="SUPFAM" id="SSF55729">
    <property type="entry name" value="Acyl-CoA N-acyltransferases (Nat)"/>
    <property type="match status" value="1"/>
</dbReference>
<name>A0A6A4T1R7_SCOMX</name>
<reference evidence="21 22" key="1">
    <citation type="submission" date="2019-06" db="EMBL/GenBank/DDBJ databases">
        <title>Draft genomes of female and male turbot (Scophthalmus maximus).</title>
        <authorList>
            <person name="Xu H."/>
            <person name="Xu X.-W."/>
            <person name="Shao C."/>
            <person name="Chen S."/>
        </authorList>
    </citation>
    <scope>NUCLEOTIDE SEQUENCE [LARGE SCALE GENOMIC DNA]</scope>
    <source>
        <strain evidence="21">Ysfricsl-2016a</strain>
        <tissue evidence="21">Blood</tissue>
    </source>
</reference>
<evidence type="ECO:0000256" key="12">
    <source>
        <dbReference type="ARBA" id="ARBA00023136"/>
    </source>
</evidence>
<evidence type="ECO:0000256" key="11">
    <source>
        <dbReference type="ARBA" id="ARBA00023128"/>
    </source>
</evidence>
<dbReference type="InterPro" id="IPR016181">
    <property type="entry name" value="Acyl_CoA_acyltransferase"/>
</dbReference>
<dbReference type="InterPro" id="IPR000182">
    <property type="entry name" value="GNAT_dom"/>
</dbReference>
<evidence type="ECO:0000256" key="17">
    <source>
        <dbReference type="ARBA" id="ARBA00049272"/>
    </source>
</evidence>
<dbReference type="InterPro" id="IPR016187">
    <property type="entry name" value="CTDL_fold"/>
</dbReference>
<evidence type="ECO:0000256" key="3">
    <source>
        <dbReference type="ARBA" id="ARBA00004389"/>
    </source>
</evidence>
<dbReference type="Gene3D" id="1.20.5.400">
    <property type="match status" value="3"/>
</dbReference>
<evidence type="ECO:0000256" key="10">
    <source>
        <dbReference type="ARBA" id="ARBA00022989"/>
    </source>
</evidence>
<proteinExistence type="inferred from homology"/>
<dbReference type="InterPro" id="IPR016186">
    <property type="entry name" value="C-type_lectin-like/link_sf"/>
</dbReference>
<gene>
    <name evidence="21" type="ORF">F2P81_010854</name>
</gene>
<dbReference type="GO" id="GO:0005789">
    <property type="term" value="C:endoplasmic reticulum membrane"/>
    <property type="evidence" value="ECO:0007669"/>
    <property type="project" value="UniProtKB-SubCell"/>
</dbReference>
<evidence type="ECO:0000256" key="1">
    <source>
        <dbReference type="ARBA" id="ARBA00004111"/>
    </source>
</evidence>
<evidence type="ECO:0000256" key="14">
    <source>
        <dbReference type="ARBA" id="ARBA00039136"/>
    </source>
</evidence>
<evidence type="ECO:0000256" key="9">
    <source>
        <dbReference type="ARBA" id="ARBA00022848"/>
    </source>
</evidence>
<keyword evidence="19" id="KW-0175">Coiled coil</keyword>
<evidence type="ECO:0000256" key="7">
    <source>
        <dbReference type="ARBA" id="ARBA00022692"/>
    </source>
</evidence>
<evidence type="ECO:0000256" key="5">
    <source>
        <dbReference type="ARBA" id="ARBA00022490"/>
    </source>
</evidence>
<evidence type="ECO:0000256" key="16">
    <source>
        <dbReference type="ARBA" id="ARBA00043248"/>
    </source>
</evidence>
<comment type="caution">
    <text evidence="21">The sequence shown here is derived from an EMBL/GenBank/DDBJ whole genome shotgun (WGS) entry which is preliminary data.</text>
</comment>
<evidence type="ECO:0000256" key="13">
    <source>
        <dbReference type="ARBA" id="ARBA00023315"/>
    </source>
</evidence>
<dbReference type="AlphaFoldDB" id="A0A6A4T1R7"/>
<dbReference type="PANTHER" id="PTHR13947:SF11">
    <property type="entry name" value="N-ACETYLASPARTATE SYNTHETASE"/>
    <property type="match status" value="1"/>
</dbReference>
<dbReference type="EC" id="2.3.1.17" evidence="14"/>
<evidence type="ECO:0000256" key="8">
    <source>
        <dbReference type="ARBA" id="ARBA00022824"/>
    </source>
</evidence>
<dbReference type="GO" id="GO:0031966">
    <property type="term" value="C:mitochondrial membrane"/>
    <property type="evidence" value="ECO:0007669"/>
    <property type="project" value="UniProtKB-SubCell"/>
</dbReference>
<evidence type="ECO:0000256" key="6">
    <source>
        <dbReference type="ARBA" id="ARBA00022679"/>
    </source>
</evidence>
<keyword evidence="12" id="KW-0472">Membrane</keyword>
<dbReference type="Gene3D" id="3.40.630.30">
    <property type="match status" value="1"/>
</dbReference>
<evidence type="ECO:0000256" key="2">
    <source>
        <dbReference type="ARBA" id="ARBA00004304"/>
    </source>
</evidence>
<evidence type="ECO:0000259" key="20">
    <source>
        <dbReference type="PROSITE" id="PS51186"/>
    </source>
</evidence>
<organism evidence="21 22">
    <name type="scientific">Scophthalmus maximus</name>
    <name type="common">Turbot</name>
    <name type="synonym">Psetta maxima</name>
    <dbReference type="NCBI Taxonomy" id="52904"/>
    <lineage>
        <taxon>Eukaryota</taxon>
        <taxon>Metazoa</taxon>
        <taxon>Chordata</taxon>
        <taxon>Craniata</taxon>
        <taxon>Vertebrata</taxon>
        <taxon>Euteleostomi</taxon>
        <taxon>Actinopterygii</taxon>
        <taxon>Neopterygii</taxon>
        <taxon>Teleostei</taxon>
        <taxon>Neoteleostei</taxon>
        <taxon>Acanthomorphata</taxon>
        <taxon>Carangaria</taxon>
        <taxon>Pleuronectiformes</taxon>
        <taxon>Pleuronectoidei</taxon>
        <taxon>Scophthalmidae</taxon>
        <taxon>Scophthalmus</taxon>
    </lineage>
</organism>
<protein>
    <recommendedName>
        <fullName evidence="15">N-acetylaspartate synthetase</fullName>
        <ecNumber evidence="14">2.3.1.17</ecNumber>
    </recommendedName>
    <alternativeName>
        <fullName evidence="16">N-acetyltransferase 8-like protein</fullName>
    </alternativeName>
</protein>
<keyword evidence="6" id="KW-0808">Transferase</keyword>
<evidence type="ECO:0000256" key="19">
    <source>
        <dbReference type="SAM" id="Coils"/>
    </source>
</evidence>
<dbReference type="GO" id="GO:0017188">
    <property type="term" value="F:L-aspartate N-acetyltransferase activity"/>
    <property type="evidence" value="ECO:0007669"/>
    <property type="project" value="UniProtKB-EC"/>
</dbReference>
<dbReference type="SUPFAM" id="SSF56436">
    <property type="entry name" value="C-type lectin-like"/>
    <property type="match status" value="1"/>
</dbReference>
<comment type="similarity">
    <text evidence="18">Belongs to the NAT8 family.</text>
</comment>
<dbReference type="Proteomes" id="UP000438429">
    <property type="component" value="Unassembled WGS sequence"/>
</dbReference>
<keyword evidence="10" id="KW-1133">Transmembrane helix</keyword>
<keyword evidence="13" id="KW-0012">Acyltransferase</keyword>
<evidence type="ECO:0000313" key="21">
    <source>
        <dbReference type="EMBL" id="KAF0037980.1"/>
    </source>
</evidence>
<sequence length="524" mass="59382">MQISVANVLSYVTGSIYVAIEPQSSIWRGCAAVCVGYVDLSPFDESTEKKYTNHKNRRLLSSQVQEGKVLGVVAAVGQQKSRVAVELKRMSVDRSFRRCGVGVALGLKVLDFAAAHRYSTVVLGTTAYIPVAHQLYRRLGFRCVRVTNGHVRSYATVFATLDAKMTVEYHASTATNMDIEDSKIGYKQFFMDGSKLRYSDQKVQQDHHNNMKAMSNVNENLQENLKSAQKEKQNLEANRNLLRQNFETLSRRKDQIETNNNLLSDESDKLKLSQSQLQTTNVALNKQIEQLRASKNLLDTNSNVLSAAKDLLQTQYNSMLKRKNELQVNYDLVTKERDNLQNKFNNVTRSRERLQMSYNDLIKDVEHLQDRFNFSSSEKDKLAGSHQNVTAERDALQANLDTLKKAADKLRASYASLAREKKELESDCSNVTAERELLKVQVNNLTAERDYLQGEVGRINITMQAKKCPAGWQKFEYSCYYSSAGKKTWKQSRDYCQSKGADLAIIKSQSEMVGLYVTIICTTV</sequence>
<comment type="catalytic activity">
    <reaction evidence="17">
        <text>L-aspartate + acetyl-CoA = N-acetyl-L-aspartate + CoA + H(+)</text>
        <dbReference type="Rhea" id="RHEA:14165"/>
        <dbReference type="ChEBI" id="CHEBI:15378"/>
        <dbReference type="ChEBI" id="CHEBI:16953"/>
        <dbReference type="ChEBI" id="CHEBI:29991"/>
        <dbReference type="ChEBI" id="CHEBI:57287"/>
        <dbReference type="ChEBI" id="CHEBI:57288"/>
        <dbReference type="EC" id="2.3.1.17"/>
    </reaction>
    <physiologicalReaction direction="left-to-right" evidence="17">
        <dbReference type="Rhea" id="RHEA:14166"/>
    </physiologicalReaction>
</comment>
<dbReference type="PANTHER" id="PTHR13947">
    <property type="entry name" value="GNAT FAMILY N-ACETYLTRANSFERASE"/>
    <property type="match status" value="1"/>
</dbReference>
<evidence type="ECO:0000256" key="4">
    <source>
        <dbReference type="ARBA" id="ARBA00004496"/>
    </source>
</evidence>
<keyword evidence="7" id="KW-0812">Transmembrane</keyword>
<keyword evidence="8" id="KW-0256">Endoplasmic reticulum</keyword>
<dbReference type="InterPro" id="IPR050769">
    <property type="entry name" value="NAT_camello-type"/>
</dbReference>
<feature type="domain" description="N-acetyltransferase" evidence="20">
    <location>
        <begin position="15"/>
        <end position="168"/>
    </location>
</feature>
<dbReference type="CDD" id="cd04301">
    <property type="entry name" value="NAT_SF"/>
    <property type="match status" value="1"/>
</dbReference>
<evidence type="ECO:0000256" key="15">
    <source>
        <dbReference type="ARBA" id="ARBA00041029"/>
    </source>
</evidence>
<dbReference type="EMBL" id="VEVO01000009">
    <property type="protein sequence ID" value="KAF0037980.1"/>
    <property type="molecule type" value="Genomic_DNA"/>
</dbReference>
<keyword evidence="11" id="KW-0496">Mitochondrion</keyword>
<feature type="coiled-coil region" evidence="19">
    <location>
        <begin position="204"/>
        <end position="448"/>
    </location>
</feature>
<dbReference type="PROSITE" id="PS51186">
    <property type="entry name" value="GNAT"/>
    <property type="match status" value="1"/>
</dbReference>
<dbReference type="Gene3D" id="3.10.100.10">
    <property type="entry name" value="Mannose-Binding Protein A, subunit A"/>
    <property type="match status" value="1"/>
</dbReference>
<evidence type="ECO:0000313" key="22">
    <source>
        <dbReference type="Proteomes" id="UP000438429"/>
    </source>
</evidence>
<dbReference type="Pfam" id="PF00583">
    <property type="entry name" value="Acetyltransf_1"/>
    <property type="match status" value="1"/>
</dbReference>
<accession>A0A6A4T1R7</accession>
<comment type="subcellular location">
    <subcellularLocation>
        <location evidence="4">Cytoplasm</location>
    </subcellularLocation>
    <subcellularLocation>
        <location evidence="3">Endoplasmic reticulum membrane</location>
        <topology evidence="3">Single-pass membrane protein</topology>
    </subcellularLocation>
    <subcellularLocation>
        <location evidence="1">Microsome membrane</location>
        <topology evidence="1">Single-pass membrane protein</topology>
    </subcellularLocation>
    <subcellularLocation>
        <location evidence="2">Mitochondrion membrane</location>
        <topology evidence="2">Single-pass membrane protein</topology>
    </subcellularLocation>
</comment>
<keyword evidence="9" id="KW-0492">Microsome</keyword>
<keyword evidence="5" id="KW-0963">Cytoplasm</keyword>